<evidence type="ECO:0000259" key="9">
    <source>
        <dbReference type="PROSITE" id="PS50056"/>
    </source>
</evidence>
<evidence type="ECO:0000313" key="11">
    <source>
        <dbReference type="EMBL" id="KAI5948839.1"/>
    </source>
</evidence>
<organism evidence="11 12">
    <name type="scientific">Candida theae</name>
    <dbReference type="NCBI Taxonomy" id="1198502"/>
    <lineage>
        <taxon>Eukaryota</taxon>
        <taxon>Fungi</taxon>
        <taxon>Dikarya</taxon>
        <taxon>Ascomycota</taxon>
        <taxon>Saccharomycotina</taxon>
        <taxon>Pichiomycetes</taxon>
        <taxon>Debaryomycetaceae</taxon>
        <taxon>Candida/Lodderomyces clade</taxon>
        <taxon>Candida</taxon>
    </lineage>
</organism>
<evidence type="ECO:0000259" key="8">
    <source>
        <dbReference type="PROSITE" id="PS50054"/>
    </source>
</evidence>
<feature type="transmembrane region" description="Helical" evidence="7">
    <location>
        <begin position="143"/>
        <end position="162"/>
    </location>
</feature>
<dbReference type="Pfam" id="PF00782">
    <property type="entry name" value="DSPc"/>
    <property type="match status" value="1"/>
</dbReference>
<feature type="transmembrane region" description="Helical" evidence="7">
    <location>
        <begin position="242"/>
        <end position="263"/>
    </location>
</feature>
<sequence length="825" mass="92187">MSSSIIEKAIDSHQEKVQVEYDEGSLEQGANINVDEEFEKYRQLGDAEKQTSGFWNNLKRFEIPVNFKNKHHMVHLLGGFASFAGVLSGVDQSIISGAQLGLNSQLHLTGDQNSLVSALMPLGAVAGSLLLPPLQKFSRKNAITASCILYTIGAIMCAATPIPHQVGSSFFNKNSTNVLYAGRFILGLGVGIEGGGVNVYIAESVPSDKRGVLVSAYQFFIAFGEVLGYAIAAIFISTHAGWRYMLGSSLVFSTILLIGLIFLPESPRFLAKKGKFGEAFNVFARLRDIDDKRSKIEFLQMIQAAEHEREIRLTTKKYKAWVELFTVPRNRRALIYGLIMITLGQLTGINAVMYYLSDLMKQIGFSDKNAVFMSLVGGGSLLIGTIPAILYMDKFGRRIWGYNLIGFFIGLVLVGVGYLIPIDTNLQAAEGVYLTGLILYMGFFGSYACLTWVVPSESFSLGTRSQGVTLCSALLYLWSFTVTYNFNRMKEALTYTGLTIGFYGGIAFLGFFYQVLFMPETKGKTLEEIDEIFEKSSFALARENLEGLKRFWSFKILGGIYLSSIDPINDKVDLEKEYGITHILSILPGAIDETYTQHYHHKQIEVTDQETTNLIPYFDECDKFIQEATQDKGKILVHCAQGVSRSVAIVMVYLMKHYKLNIDQALHAVKRKCPDAGPNPAFLEQIKIYESMNFTVDGQNTQYRNYLRNLSLQQDPTGENLREITMNSIATDSSTTPSPYDLRCKRCRQVLAHSSNIEDHQVPTSDSRQAQFIKTAPNSRRIVSVQPASKTCSHYFFTEPVDWMKTELEKSEIEGKFQCPKCSSK</sequence>
<dbReference type="EMBL" id="JAIHNG010000177">
    <property type="protein sequence ID" value="KAI5948839.1"/>
    <property type="molecule type" value="Genomic_DNA"/>
</dbReference>
<feature type="domain" description="Major facilitator superfamily (MFS) profile" evidence="10">
    <location>
        <begin position="77"/>
        <end position="522"/>
    </location>
</feature>
<dbReference type="GO" id="GO:0015798">
    <property type="term" value="P:myo-inositol transport"/>
    <property type="evidence" value="ECO:0007669"/>
    <property type="project" value="UniProtKB-ARBA"/>
</dbReference>
<feature type="transmembrane region" description="Helical" evidence="7">
    <location>
        <begin position="492"/>
        <end position="516"/>
    </location>
</feature>
<feature type="transmembrane region" description="Helical" evidence="7">
    <location>
        <begin position="333"/>
        <end position="356"/>
    </location>
</feature>
<dbReference type="Gene3D" id="1.20.1250.20">
    <property type="entry name" value="MFS general substrate transporter like domains"/>
    <property type="match status" value="1"/>
</dbReference>
<dbReference type="GO" id="GO:0140096">
    <property type="term" value="F:catalytic activity, acting on a protein"/>
    <property type="evidence" value="ECO:0007669"/>
    <property type="project" value="UniProtKB-ARBA"/>
</dbReference>
<dbReference type="InterPro" id="IPR020422">
    <property type="entry name" value="TYR_PHOSPHATASE_DUAL_dom"/>
</dbReference>
<evidence type="ECO:0000256" key="5">
    <source>
        <dbReference type="ARBA" id="ARBA00022989"/>
    </source>
</evidence>
<dbReference type="GO" id="GO:0016020">
    <property type="term" value="C:membrane"/>
    <property type="evidence" value="ECO:0007669"/>
    <property type="project" value="UniProtKB-SubCell"/>
</dbReference>
<dbReference type="InterPro" id="IPR036259">
    <property type="entry name" value="MFS_trans_sf"/>
</dbReference>
<dbReference type="PRINTS" id="PR00171">
    <property type="entry name" value="SUGRTRNSPORT"/>
</dbReference>
<feature type="transmembrane region" description="Helical" evidence="7">
    <location>
        <begin position="76"/>
        <end position="95"/>
    </location>
</feature>
<dbReference type="NCBIfam" id="TIGR00879">
    <property type="entry name" value="SP"/>
    <property type="match status" value="1"/>
</dbReference>
<feature type="transmembrane region" description="Helical" evidence="7">
    <location>
        <begin position="182"/>
        <end position="202"/>
    </location>
</feature>
<evidence type="ECO:0000256" key="4">
    <source>
        <dbReference type="ARBA" id="ARBA00022692"/>
    </source>
</evidence>
<comment type="similarity">
    <text evidence="2">Belongs to the major facilitator superfamily. Sugar transporter (TC 2.A.1.1) family.</text>
</comment>
<dbReference type="InterPro" id="IPR029021">
    <property type="entry name" value="Prot-tyrosine_phosphatase-like"/>
</dbReference>
<dbReference type="RefSeq" id="XP_051606349.1">
    <property type="nucleotide sequence ID" value="XM_051754832.1"/>
</dbReference>
<dbReference type="SMART" id="SM00195">
    <property type="entry name" value="DSPc"/>
    <property type="match status" value="1"/>
</dbReference>
<dbReference type="AlphaFoldDB" id="A0AAD5BA79"/>
<dbReference type="InterPro" id="IPR000340">
    <property type="entry name" value="Dual-sp_phosphatase_cat-dom"/>
</dbReference>
<feature type="domain" description="Tyrosine-protein phosphatase" evidence="8">
    <location>
        <begin position="551"/>
        <end position="695"/>
    </location>
</feature>
<evidence type="ECO:0000259" key="10">
    <source>
        <dbReference type="PROSITE" id="PS50850"/>
    </source>
</evidence>
<feature type="transmembrane region" description="Helical" evidence="7">
    <location>
        <begin position="371"/>
        <end position="392"/>
    </location>
</feature>
<dbReference type="InterPro" id="IPR003663">
    <property type="entry name" value="Sugar/inositol_transpt"/>
</dbReference>
<comment type="subcellular location">
    <subcellularLocation>
        <location evidence="1">Membrane</location>
        <topology evidence="1">Multi-pass membrane protein</topology>
    </subcellularLocation>
</comment>
<comment type="caution">
    <text evidence="11">The sequence shown here is derived from an EMBL/GenBank/DDBJ whole genome shotgun (WGS) entry which is preliminary data.</text>
</comment>
<feature type="transmembrane region" description="Helical" evidence="7">
    <location>
        <begin position="399"/>
        <end position="420"/>
    </location>
</feature>
<evidence type="ECO:0000256" key="3">
    <source>
        <dbReference type="ARBA" id="ARBA00022448"/>
    </source>
</evidence>
<dbReference type="GO" id="GO:0015791">
    <property type="term" value="P:polyol transmembrane transport"/>
    <property type="evidence" value="ECO:0007669"/>
    <property type="project" value="UniProtKB-ARBA"/>
</dbReference>
<evidence type="ECO:0000313" key="12">
    <source>
        <dbReference type="Proteomes" id="UP001204833"/>
    </source>
</evidence>
<keyword evidence="3" id="KW-0813">Transport</keyword>
<dbReference type="InterPro" id="IPR005829">
    <property type="entry name" value="Sugar_transporter_CS"/>
</dbReference>
<gene>
    <name evidence="11" type="ORF">KGF57_005237</name>
</gene>
<dbReference type="PANTHER" id="PTHR48020:SF9">
    <property type="entry name" value="MAJOR FACILITATOR SUPERFAMILY (MFS) PROFILE DOMAIN-CONTAINING PROTEIN"/>
    <property type="match status" value="1"/>
</dbReference>
<evidence type="ECO:0000256" key="6">
    <source>
        <dbReference type="ARBA" id="ARBA00023136"/>
    </source>
</evidence>
<dbReference type="GO" id="GO:0022857">
    <property type="term" value="F:transmembrane transporter activity"/>
    <property type="evidence" value="ECO:0007669"/>
    <property type="project" value="InterPro"/>
</dbReference>
<dbReference type="GeneID" id="76153281"/>
<reference evidence="11 12" key="1">
    <citation type="journal article" date="2022" name="DNA Res.">
        <title>Genome analysis of five recently described species of the CUG-Ser clade uncovers Candida theae as a new hybrid lineage with pathogenic potential in the Candida parapsilosis species complex.</title>
        <authorList>
            <person name="Mixao V."/>
            <person name="Del Olmo V."/>
            <person name="Hegedusova E."/>
            <person name="Saus E."/>
            <person name="Pryszcz L."/>
            <person name="Cillingova A."/>
            <person name="Nosek J."/>
            <person name="Gabaldon T."/>
        </authorList>
    </citation>
    <scope>NUCLEOTIDE SEQUENCE [LARGE SCALE GENOMIC DNA]</scope>
    <source>
        <strain evidence="11 12">CBS 12239</strain>
    </source>
</reference>
<proteinExistence type="inferred from homology"/>
<evidence type="ECO:0000256" key="1">
    <source>
        <dbReference type="ARBA" id="ARBA00004141"/>
    </source>
</evidence>
<accession>A0AAD5BA79</accession>
<dbReference type="SUPFAM" id="SSF52799">
    <property type="entry name" value="(Phosphotyrosine protein) phosphatases II"/>
    <property type="match status" value="1"/>
</dbReference>
<dbReference type="PROSITE" id="PS50054">
    <property type="entry name" value="TYR_PHOSPHATASE_DUAL"/>
    <property type="match status" value="1"/>
</dbReference>
<dbReference type="InterPro" id="IPR000387">
    <property type="entry name" value="Tyr_Pase_dom"/>
</dbReference>
<dbReference type="Proteomes" id="UP001204833">
    <property type="component" value="Unassembled WGS sequence"/>
</dbReference>
<keyword evidence="5 7" id="KW-1133">Transmembrane helix</keyword>
<dbReference type="PROSITE" id="PS50056">
    <property type="entry name" value="TYR_PHOSPHATASE_2"/>
    <property type="match status" value="1"/>
</dbReference>
<dbReference type="SUPFAM" id="SSF103473">
    <property type="entry name" value="MFS general substrate transporter"/>
    <property type="match status" value="1"/>
</dbReference>
<dbReference type="PANTHER" id="PTHR48020">
    <property type="entry name" value="PROTON MYO-INOSITOL COTRANSPORTER"/>
    <property type="match status" value="1"/>
</dbReference>
<evidence type="ECO:0000256" key="2">
    <source>
        <dbReference type="ARBA" id="ARBA00010992"/>
    </source>
</evidence>
<dbReference type="InterPro" id="IPR050814">
    <property type="entry name" value="Myo-inositol_Transporter"/>
</dbReference>
<dbReference type="FunFam" id="1.20.1250.20:FF:000134">
    <property type="entry name" value="MFS sugar transporter protein"/>
    <property type="match status" value="1"/>
</dbReference>
<protein>
    <submittedName>
        <fullName evidence="11">HXT4</fullName>
    </submittedName>
</protein>
<feature type="domain" description="Tyrosine specific protein phosphatases" evidence="9">
    <location>
        <begin position="622"/>
        <end position="672"/>
    </location>
</feature>
<keyword evidence="6 7" id="KW-0472">Membrane</keyword>
<dbReference type="InterPro" id="IPR005828">
    <property type="entry name" value="MFS_sugar_transport-like"/>
</dbReference>
<dbReference type="InterPro" id="IPR020846">
    <property type="entry name" value="MFS_dom"/>
</dbReference>
<dbReference type="PROSITE" id="PS50850">
    <property type="entry name" value="MFS"/>
    <property type="match status" value="1"/>
</dbReference>
<keyword evidence="4 7" id="KW-0812">Transmembrane</keyword>
<name>A0AAD5BA79_9ASCO</name>
<feature type="transmembrane region" description="Helical" evidence="7">
    <location>
        <begin position="115"/>
        <end position="131"/>
    </location>
</feature>
<keyword evidence="12" id="KW-1185">Reference proteome</keyword>
<feature type="transmembrane region" description="Helical" evidence="7">
    <location>
        <begin position="432"/>
        <end position="455"/>
    </location>
</feature>
<feature type="transmembrane region" description="Helical" evidence="7">
    <location>
        <begin position="214"/>
        <end position="236"/>
    </location>
</feature>
<evidence type="ECO:0000256" key="7">
    <source>
        <dbReference type="SAM" id="Phobius"/>
    </source>
</evidence>
<dbReference type="CDD" id="cd14518">
    <property type="entry name" value="DSP_fungal_YVH1"/>
    <property type="match status" value="1"/>
</dbReference>
<dbReference type="Pfam" id="PF00083">
    <property type="entry name" value="Sugar_tr"/>
    <property type="match status" value="1"/>
</dbReference>
<dbReference type="PROSITE" id="PS00217">
    <property type="entry name" value="SUGAR_TRANSPORT_2"/>
    <property type="match status" value="1"/>
</dbReference>
<dbReference type="Gene3D" id="3.90.190.10">
    <property type="entry name" value="Protein tyrosine phosphatase superfamily"/>
    <property type="match status" value="1"/>
</dbReference>